<gene>
    <name evidence="1" type="ORF">AB5J50_49795</name>
</gene>
<dbReference type="AlphaFoldDB" id="A0AB39SKR0"/>
<name>A0AB39SKR0_9ACTN</name>
<dbReference type="RefSeq" id="WP_369265105.1">
    <property type="nucleotide sequence ID" value="NZ_CP163440.1"/>
</dbReference>
<sequence>MIPGYDELPSNENGDEAAFVARYEAVIELANLVQTGLVIDATENDGWSPEQVTEDELNAWSQSKVVPFVPYEGADGTVSAEWRVDVPLVVIDTDYALFTGSSISAGRDGGE</sequence>
<proteinExistence type="predicted"/>
<organism evidence="1">
    <name type="scientific">Streptomyces sp. R35</name>
    <dbReference type="NCBI Taxonomy" id="3238630"/>
    <lineage>
        <taxon>Bacteria</taxon>
        <taxon>Bacillati</taxon>
        <taxon>Actinomycetota</taxon>
        <taxon>Actinomycetes</taxon>
        <taxon>Kitasatosporales</taxon>
        <taxon>Streptomycetaceae</taxon>
        <taxon>Streptomyces</taxon>
    </lineage>
</organism>
<dbReference type="EMBL" id="CP163440">
    <property type="protein sequence ID" value="XDQ68282.1"/>
    <property type="molecule type" value="Genomic_DNA"/>
</dbReference>
<evidence type="ECO:0000313" key="1">
    <source>
        <dbReference type="EMBL" id="XDQ68282.1"/>
    </source>
</evidence>
<reference evidence="1" key="1">
    <citation type="submission" date="2024-07" db="EMBL/GenBank/DDBJ databases">
        <authorList>
            <person name="Yu S.T."/>
        </authorList>
    </citation>
    <scope>NUCLEOTIDE SEQUENCE</scope>
    <source>
        <strain evidence="1">R35</strain>
    </source>
</reference>
<protein>
    <submittedName>
        <fullName evidence="1">Uncharacterized protein</fullName>
    </submittedName>
</protein>
<accession>A0AB39SKR0</accession>